<organism evidence="1 2">
    <name type="scientific">Devosia psychrophila</name>
    <dbReference type="NCBI Taxonomy" id="728005"/>
    <lineage>
        <taxon>Bacteria</taxon>
        <taxon>Pseudomonadati</taxon>
        <taxon>Pseudomonadota</taxon>
        <taxon>Alphaproteobacteria</taxon>
        <taxon>Hyphomicrobiales</taxon>
        <taxon>Devosiaceae</taxon>
        <taxon>Devosia</taxon>
    </lineage>
</organism>
<evidence type="ECO:0000313" key="2">
    <source>
        <dbReference type="Proteomes" id="UP000182258"/>
    </source>
</evidence>
<gene>
    <name evidence="1" type="ORF">SAMN04488059_1031</name>
</gene>
<reference evidence="1 2" key="1">
    <citation type="submission" date="2016-10" db="EMBL/GenBank/DDBJ databases">
        <authorList>
            <person name="de Groot N.N."/>
        </authorList>
    </citation>
    <scope>NUCLEOTIDE SEQUENCE [LARGE SCALE GENOMIC DNA]</scope>
    <source>
        <strain evidence="1 2">CGMCC 1.10210</strain>
    </source>
</reference>
<sequence length="42" mass="4369">MTTIEFENQAGKQGARKHRFAAVGQALAAVQRGTLGAEPSAV</sequence>
<proteinExistence type="predicted"/>
<dbReference type="RefSeq" id="WP_280140224.1">
    <property type="nucleotide sequence ID" value="NZ_FOMB01000003.1"/>
</dbReference>
<dbReference type="AlphaFoldDB" id="A0A1I1H954"/>
<dbReference type="Proteomes" id="UP000182258">
    <property type="component" value="Unassembled WGS sequence"/>
</dbReference>
<evidence type="ECO:0000313" key="1">
    <source>
        <dbReference type="EMBL" id="SFC20112.1"/>
    </source>
</evidence>
<dbReference type="EMBL" id="FOMB01000003">
    <property type="protein sequence ID" value="SFC20112.1"/>
    <property type="molecule type" value="Genomic_DNA"/>
</dbReference>
<accession>A0A1I1H954</accession>
<protein>
    <submittedName>
        <fullName evidence="1">Uncharacterized protein</fullName>
    </submittedName>
</protein>
<name>A0A1I1H954_9HYPH</name>